<organism evidence="1 2">
    <name type="scientific">Funneliformis caledonium</name>
    <dbReference type="NCBI Taxonomy" id="1117310"/>
    <lineage>
        <taxon>Eukaryota</taxon>
        <taxon>Fungi</taxon>
        <taxon>Fungi incertae sedis</taxon>
        <taxon>Mucoromycota</taxon>
        <taxon>Glomeromycotina</taxon>
        <taxon>Glomeromycetes</taxon>
        <taxon>Glomerales</taxon>
        <taxon>Glomeraceae</taxon>
        <taxon>Funneliformis</taxon>
    </lineage>
</organism>
<gene>
    <name evidence="1" type="ORF">FCALED_LOCUS17520</name>
</gene>
<dbReference type="OrthoDB" id="2423517at2759"/>
<keyword evidence="2" id="KW-1185">Reference proteome</keyword>
<evidence type="ECO:0000313" key="1">
    <source>
        <dbReference type="EMBL" id="CAG8770657.1"/>
    </source>
</evidence>
<reference evidence="1" key="1">
    <citation type="submission" date="2021-06" db="EMBL/GenBank/DDBJ databases">
        <authorList>
            <person name="Kallberg Y."/>
            <person name="Tangrot J."/>
            <person name="Rosling A."/>
        </authorList>
    </citation>
    <scope>NUCLEOTIDE SEQUENCE</scope>
    <source>
        <strain evidence="1">UK204</strain>
    </source>
</reference>
<sequence>PMSSIHTTPKNEWVIAMPNILGIDPKRLTRERLLFELKKRNINVINTAKRDELVKELELGLANETEMIQD</sequence>
<evidence type="ECO:0000313" key="2">
    <source>
        <dbReference type="Proteomes" id="UP000789570"/>
    </source>
</evidence>
<proteinExistence type="predicted"/>
<dbReference type="EMBL" id="CAJVPQ010027222">
    <property type="protein sequence ID" value="CAG8770657.1"/>
    <property type="molecule type" value="Genomic_DNA"/>
</dbReference>
<name>A0A9N9J8J8_9GLOM</name>
<comment type="caution">
    <text evidence="1">The sequence shown here is derived from an EMBL/GenBank/DDBJ whole genome shotgun (WGS) entry which is preliminary data.</text>
</comment>
<protein>
    <submittedName>
        <fullName evidence="1">6085_t:CDS:1</fullName>
    </submittedName>
</protein>
<accession>A0A9N9J8J8</accession>
<dbReference type="Proteomes" id="UP000789570">
    <property type="component" value="Unassembled WGS sequence"/>
</dbReference>
<feature type="non-terminal residue" evidence="1">
    <location>
        <position position="1"/>
    </location>
</feature>
<feature type="non-terminal residue" evidence="1">
    <location>
        <position position="70"/>
    </location>
</feature>
<dbReference type="AlphaFoldDB" id="A0A9N9J8J8"/>